<evidence type="ECO:0000259" key="4">
    <source>
        <dbReference type="PROSITE" id="PS50076"/>
    </source>
</evidence>
<accession>A0A9N8EPV4</accession>
<feature type="compositionally biased region" description="Polar residues" evidence="2">
    <location>
        <begin position="53"/>
        <end position="65"/>
    </location>
</feature>
<feature type="region of interest" description="Disordered" evidence="2">
    <location>
        <begin position="47"/>
        <end position="68"/>
    </location>
</feature>
<dbReference type="SUPFAM" id="SSF46565">
    <property type="entry name" value="Chaperone J-domain"/>
    <property type="match status" value="1"/>
</dbReference>
<dbReference type="PROSITE" id="PS50076">
    <property type="entry name" value="DNAJ_2"/>
    <property type="match status" value="1"/>
</dbReference>
<dbReference type="GO" id="GO:0005783">
    <property type="term" value="C:endoplasmic reticulum"/>
    <property type="evidence" value="ECO:0007669"/>
    <property type="project" value="TreeGrafter"/>
</dbReference>
<keyword evidence="3" id="KW-1133">Transmembrane helix</keyword>
<dbReference type="AlphaFoldDB" id="A0A9N8EPV4"/>
<feature type="domain" description="J" evidence="4">
    <location>
        <begin position="22"/>
        <end position="115"/>
    </location>
</feature>
<dbReference type="EMBL" id="CAICTM010001399">
    <property type="protein sequence ID" value="CAB9523291.1"/>
    <property type="molecule type" value="Genomic_DNA"/>
</dbReference>
<reference evidence="5" key="1">
    <citation type="submission" date="2020-06" db="EMBL/GenBank/DDBJ databases">
        <authorList>
            <consortium name="Plant Systems Biology data submission"/>
        </authorList>
    </citation>
    <scope>NUCLEOTIDE SEQUENCE</scope>
    <source>
        <strain evidence="5">D6</strain>
    </source>
</reference>
<name>A0A9N8EPV4_9STRA</name>
<keyword evidence="6" id="KW-1185">Reference proteome</keyword>
<dbReference type="InterPro" id="IPR051948">
    <property type="entry name" value="Hsp70_co-chaperone_J-domain"/>
</dbReference>
<dbReference type="GO" id="GO:0051087">
    <property type="term" value="F:protein-folding chaperone binding"/>
    <property type="evidence" value="ECO:0007669"/>
    <property type="project" value="TreeGrafter"/>
</dbReference>
<evidence type="ECO:0000313" key="6">
    <source>
        <dbReference type="Proteomes" id="UP001153069"/>
    </source>
</evidence>
<feature type="transmembrane region" description="Helical" evidence="3">
    <location>
        <begin position="241"/>
        <end position="261"/>
    </location>
</feature>
<dbReference type="PANTHER" id="PTHR44360:SF1">
    <property type="entry name" value="DNAJ HOMOLOG SUBFAMILY B MEMBER 9"/>
    <property type="match status" value="1"/>
</dbReference>
<dbReference type="CDD" id="cd06257">
    <property type="entry name" value="DnaJ"/>
    <property type="match status" value="1"/>
</dbReference>
<dbReference type="PANTHER" id="PTHR44360">
    <property type="entry name" value="DNAJ HOMOLOG SUBFAMILY B MEMBER 9"/>
    <property type="match status" value="1"/>
</dbReference>
<dbReference type="GO" id="GO:0036503">
    <property type="term" value="P:ERAD pathway"/>
    <property type="evidence" value="ECO:0007669"/>
    <property type="project" value="TreeGrafter"/>
</dbReference>
<comment type="caution">
    <text evidence="5">The sequence shown here is derived from an EMBL/GenBank/DDBJ whole genome shotgun (WGS) entry which is preliminary data.</text>
</comment>
<dbReference type="GO" id="GO:0051787">
    <property type="term" value="F:misfolded protein binding"/>
    <property type="evidence" value="ECO:0007669"/>
    <property type="project" value="TreeGrafter"/>
</dbReference>
<dbReference type="Pfam" id="PF00226">
    <property type="entry name" value="DnaJ"/>
    <property type="match status" value="1"/>
</dbReference>
<protein>
    <submittedName>
        <fullName evidence="5">Pfam:DnaJ_C</fullName>
    </submittedName>
</protein>
<proteinExistence type="predicted"/>
<feature type="transmembrane region" description="Helical" evidence="3">
    <location>
        <begin position="296"/>
        <end position="321"/>
    </location>
</feature>
<keyword evidence="3" id="KW-0472">Membrane</keyword>
<feature type="transmembrane region" description="Helical" evidence="3">
    <location>
        <begin position="273"/>
        <end position="290"/>
    </location>
</feature>
<sequence length="356" mass="39367">MSADQILSAPSDAMIQLIAPDGYYTYLGIEKPSASEIAENITSSFIPKKNSPEAATTNNKNSGIDQDQVKKSYRKRALKHHPDKPGGDADTFRVLNRAQKVLLNPKLRQQYDILGLDLHDEDDNLHHAGGNDDDNNNDEEETGIVQEIATMAMAGLMHVAVRTALMGLVSVVVVRYTLLVVPALLFMGYVGFSVFRASQLPDGHPEKVIPHAVGGPIAMGCGLLCMYFGRTYDEDNNNNAHWTWLFWVGESIVIGMFIFNSTAGSLASSLGRPLYGGIAVFAMLVALWIRGRFWTYVTILLFQGALLLFVVMAFPVMEMVLETILNEKLRKVGDKVRAHQRQLEAYYANKLSEKGS</sequence>
<evidence type="ECO:0000256" key="1">
    <source>
        <dbReference type="ARBA" id="ARBA00023186"/>
    </source>
</evidence>
<feature type="transmembrane region" description="Helical" evidence="3">
    <location>
        <begin position="164"/>
        <end position="187"/>
    </location>
</feature>
<keyword evidence="1" id="KW-0143">Chaperone</keyword>
<dbReference type="OrthoDB" id="38915at2759"/>
<dbReference type="InterPro" id="IPR001623">
    <property type="entry name" value="DnaJ_domain"/>
</dbReference>
<dbReference type="Gene3D" id="1.10.287.110">
    <property type="entry name" value="DnaJ domain"/>
    <property type="match status" value="1"/>
</dbReference>
<keyword evidence="3" id="KW-0812">Transmembrane</keyword>
<evidence type="ECO:0000313" key="5">
    <source>
        <dbReference type="EMBL" id="CAB9523291.1"/>
    </source>
</evidence>
<gene>
    <name evidence="5" type="ORF">SEMRO_1401_G269390.1</name>
</gene>
<dbReference type="InterPro" id="IPR036869">
    <property type="entry name" value="J_dom_sf"/>
</dbReference>
<organism evidence="5 6">
    <name type="scientific">Seminavis robusta</name>
    <dbReference type="NCBI Taxonomy" id="568900"/>
    <lineage>
        <taxon>Eukaryota</taxon>
        <taxon>Sar</taxon>
        <taxon>Stramenopiles</taxon>
        <taxon>Ochrophyta</taxon>
        <taxon>Bacillariophyta</taxon>
        <taxon>Bacillariophyceae</taxon>
        <taxon>Bacillariophycidae</taxon>
        <taxon>Naviculales</taxon>
        <taxon>Naviculaceae</taxon>
        <taxon>Seminavis</taxon>
    </lineage>
</organism>
<evidence type="ECO:0000256" key="2">
    <source>
        <dbReference type="SAM" id="MobiDB-lite"/>
    </source>
</evidence>
<feature type="transmembrane region" description="Helical" evidence="3">
    <location>
        <begin position="208"/>
        <end position="229"/>
    </location>
</feature>
<dbReference type="Proteomes" id="UP001153069">
    <property type="component" value="Unassembled WGS sequence"/>
</dbReference>
<evidence type="ECO:0000256" key="3">
    <source>
        <dbReference type="SAM" id="Phobius"/>
    </source>
</evidence>
<dbReference type="SMART" id="SM00271">
    <property type="entry name" value="DnaJ"/>
    <property type="match status" value="1"/>
</dbReference>